<accession>A0ABT0YJM7</accession>
<keyword evidence="1" id="KW-0805">Transcription regulation</keyword>
<dbReference type="InterPro" id="IPR026881">
    <property type="entry name" value="WYL_dom"/>
</dbReference>
<dbReference type="SUPFAM" id="SSF46785">
    <property type="entry name" value="Winged helix' DNA-binding domain"/>
    <property type="match status" value="1"/>
</dbReference>
<dbReference type="PANTHER" id="PTHR34580">
    <property type="match status" value="1"/>
</dbReference>
<dbReference type="InterPro" id="IPR051534">
    <property type="entry name" value="CBASS_pafABC_assoc_protein"/>
</dbReference>
<evidence type="ECO:0000313" key="5">
    <source>
        <dbReference type="Proteomes" id="UP001165541"/>
    </source>
</evidence>
<dbReference type="InterPro" id="IPR036388">
    <property type="entry name" value="WH-like_DNA-bd_sf"/>
</dbReference>
<dbReference type="InterPro" id="IPR028349">
    <property type="entry name" value="PafC-like"/>
</dbReference>
<dbReference type="RefSeq" id="WP_251777125.1">
    <property type="nucleotide sequence ID" value="NZ_JAMKFE010000003.1"/>
</dbReference>
<proteinExistence type="predicted"/>
<keyword evidence="2" id="KW-0804">Transcription</keyword>
<evidence type="ECO:0000256" key="2">
    <source>
        <dbReference type="ARBA" id="ARBA00023163"/>
    </source>
</evidence>
<gene>
    <name evidence="4" type="ORF">M8A51_05260</name>
</gene>
<dbReference type="Pfam" id="PF08279">
    <property type="entry name" value="HTH_11"/>
    <property type="match status" value="1"/>
</dbReference>
<dbReference type="PROSITE" id="PS51000">
    <property type="entry name" value="HTH_DEOR_2"/>
    <property type="match status" value="1"/>
</dbReference>
<organism evidence="4 5">
    <name type="scientific">Caldimonas mangrovi</name>
    <dbReference type="NCBI Taxonomy" id="2944811"/>
    <lineage>
        <taxon>Bacteria</taxon>
        <taxon>Pseudomonadati</taxon>
        <taxon>Pseudomonadota</taxon>
        <taxon>Betaproteobacteria</taxon>
        <taxon>Burkholderiales</taxon>
        <taxon>Sphaerotilaceae</taxon>
        <taxon>Caldimonas</taxon>
    </lineage>
</organism>
<dbReference type="Gene3D" id="1.10.10.10">
    <property type="entry name" value="Winged helix-like DNA-binding domain superfamily/Winged helix DNA-binding domain"/>
    <property type="match status" value="1"/>
</dbReference>
<evidence type="ECO:0000256" key="1">
    <source>
        <dbReference type="ARBA" id="ARBA00023015"/>
    </source>
</evidence>
<dbReference type="InterPro" id="IPR036390">
    <property type="entry name" value="WH_DNA-bd_sf"/>
</dbReference>
<reference evidence="4" key="1">
    <citation type="submission" date="2022-05" db="EMBL/GenBank/DDBJ databases">
        <title>Schlegelella sp. nov., isolated from mangrove soil.</title>
        <authorList>
            <person name="Liu Y."/>
            <person name="Ge X."/>
            <person name="Liu W."/>
        </authorList>
    </citation>
    <scope>NUCLEOTIDE SEQUENCE</scope>
    <source>
        <strain evidence="4">S2-27</strain>
    </source>
</reference>
<dbReference type="Proteomes" id="UP001165541">
    <property type="component" value="Unassembled WGS sequence"/>
</dbReference>
<dbReference type="Pfam" id="PF25583">
    <property type="entry name" value="WCX"/>
    <property type="match status" value="1"/>
</dbReference>
<dbReference type="InterPro" id="IPR057727">
    <property type="entry name" value="WCX_dom"/>
</dbReference>
<evidence type="ECO:0000313" key="4">
    <source>
        <dbReference type="EMBL" id="MCM5678936.1"/>
    </source>
</evidence>
<evidence type="ECO:0000259" key="3">
    <source>
        <dbReference type="PROSITE" id="PS51000"/>
    </source>
</evidence>
<dbReference type="PANTHER" id="PTHR34580:SF1">
    <property type="entry name" value="PROTEIN PAFC"/>
    <property type="match status" value="1"/>
</dbReference>
<dbReference type="PROSITE" id="PS52050">
    <property type="entry name" value="WYL"/>
    <property type="match status" value="1"/>
</dbReference>
<dbReference type="Pfam" id="PF13280">
    <property type="entry name" value="WYL"/>
    <property type="match status" value="1"/>
</dbReference>
<name>A0ABT0YJM7_9BURK</name>
<dbReference type="InterPro" id="IPR013196">
    <property type="entry name" value="HTH_11"/>
</dbReference>
<feature type="domain" description="HTH deoR-type" evidence="3">
    <location>
        <begin position="12"/>
        <end position="71"/>
    </location>
</feature>
<sequence length="337" mass="37123">MSGFSATLRRMQASRLLSILMLLQTRGRISAQALAAELQVSVRTVYRDVDQLSAAGVPVWAETGRHGGFQLREGWRTQLTGLTTAEAQAVFLAGLPGPAKQLGLGEAMASAQLKLLAALPVGWQADAQRVSARFHLDPTDWYRQAAPADRLPAVAQAVWDSRRMAMRYESWKGVVEREVEPLGLVLKAGIWYVVARAGGKARTYRLDNILELTPSDERFEPPRGFDLAAYWSASIERFEAALYQDEATLRVSPRGLKWLRDFSAAVGEAALRTASAPESGGWVRVTVPIESVEHAADQLLRLGPEAEVLRPPMLRRRMIDQLQRMAALYPPPSRAGA</sequence>
<dbReference type="PIRSF" id="PIRSF016838">
    <property type="entry name" value="PafC"/>
    <property type="match status" value="1"/>
</dbReference>
<keyword evidence="5" id="KW-1185">Reference proteome</keyword>
<dbReference type="EMBL" id="JAMKFE010000003">
    <property type="protein sequence ID" value="MCM5678936.1"/>
    <property type="molecule type" value="Genomic_DNA"/>
</dbReference>
<comment type="caution">
    <text evidence="4">The sequence shown here is derived from an EMBL/GenBank/DDBJ whole genome shotgun (WGS) entry which is preliminary data.</text>
</comment>
<dbReference type="InterPro" id="IPR001034">
    <property type="entry name" value="DeoR_HTH"/>
</dbReference>
<protein>
    <submittedName>
        <fullName evidence="4">YafY family transcriptional regulator</fullName>
    </submittedName>
</protein>